<evidence type="ECO:0000256" key="3">
    <source>
        <dbReference type="ARBA" id="ARBA00021330"/>
    </source>
</evidence>
<dbReference type="PANTHER" id="PTHR21404">
    <property type="entry name" value="HEN1"/>
    <property type="match status" value="1"/>
</dbReference>
<dbReference type="GO" id="GO:0030422">
    <property type="term" value="P:siRNA processing"/>
    <property type="evidence" value="ECO:0007669"/>
    <property type="project" value="TreeGrafter"/>
</dbReference>
<dbReference type="AlphaFoldDB" id="A0A840CX08"/>
<dbReference type="InterPro" id="IPR029063">
    <property type="entry name" value="SAM-dependent_MTases_sf"/>
</dbReference>
<dbReference type="GO" id="GO:0005737">
    <property type="term" value="C:cytoplasm"/>
    <property type="evidence" value="ECO:0007669"/>
    <property type="project" value="TreeGrafter"/>
</dbReference>
<dbReference type="Gene3D" id="3.40.50.150">
    <property type="entry name" value="Vaccinia Virus protein VP39"/>
    <property type="match status" value="1"/>
</dbReference>
<protein>
    <recommendedName>
        <fullName evidence="3">Small RNA 2'-O-methyltransferase</fullName>
        <ecNumber evidence="11">2.1.1.386</ecNumber>
    </recommendedName>
</protein>
<accession>A0A840CX08</accession>
<evidence type="ECO:0000256" key="11">
    <source>
        <dbReference type="ARBA" id="ARBA00035025"/>
    </source>
</evidence>
<evidence type="ECO:0000256" key="1">
    <source>
        <dbReference type="ARBA" id="ARBA00001946"/>
    </source>
</evidence>
<dbReference type="Pfam" id="PF22032">
    <property type="entry name" value="Hen1_N"/>
    <property type="match status" value="1"/>
</dbReference>
<comment type="caution">
    <text evidence="14">The sequence shown here is derived from an EMBL/GenBank/DDBJ whole genome shotgun (WGS) entry which is preliminary data.</text>
</comment>
<proteinExistence type="inferred from homology"/>
<dbReference type="GO" id="GO:0046872">
    <property type="term" value="F:metal ion binding"/>
    <property type="evidence" value="ECO:0007669"/>
    <property type="project" value="UniProtKB-KW"/>
</dbReference>
<keyword evidence="6" id="KW-0949">S-adenosyl-L-methionine</keyword>
<keyword evidence="4" id="KW-0489">Methyltransferase</keyword>
<comment type="catalytic activity">
    <reaction evidence="12">
        <text>small RNA 3'-end nucleotide + S-adenosyl-L-methionine = small RNA 3'-end 2'-O-methylnucleotide + S-adenosyl-L-homocysteine + H(+)</text>
        <dbReference type="Rhea" id="RHEA:37887"/>
        <dbReference type="Rhea" id="RHEA-COMP:10415"/>
        <dbReference type="Rhea" id="RHEA-COMP:10416"/>
        <dbReference type="ChEBI" id="CHEBI:15378"/>
        <dbReference type="ChEBI" id="CHEBI:57856"/>
        <dbReference type="ChEBI" id="CHEBI:59789"/>
        <dbReference type="ChEBI" id="CHEBI:74896"/>
        <dbReference type="ChEBI" id="CHEBI:74898"/>
        <dbReference type="EC" id="2.1.1.386"/>
    </reaction>
</comment>
<dbReference type="Proteomes" id="UP000555103">
    <property type="component" value="Unassembled WGS sequence"/>
</dbReference>
<reference evidence="14 15" key="1">
    <citation type="submission" date="2020-08" db="EMBL/GenBank/DDBJ databases">
        <title>Genomic Encyclopedia of Type Strains, Phase IV (KMG-IV): sequencing the most valuable type-strain genomes for metagenomic binning, comparative biology and taxonomic classification.</title>
        <authorList>
            <person name="Goeker M."/>
        </authorList>
    </citation>
    <scope>NUCLEOTIDE SEQUENCE [LARGE SCALE GENOMIC DNA]</scope>
    <source>
        <strain evidence="14 15">DSM 104969</strain>
    </source>
</reference>
<evidence type="ECO:0000256" key="10">
    <source>
        <dbReference type="ARBA" id="ARBA00023158"/>
    </source>
</evidence>
<dbReference type="EMBL" id="JACIEP010000023">
    <property type="protein sequence ID" value="MBB4038114.1"/>
    <property type="molecule type" value="Genomic_DNA"/>
</dbReference>
<evidence type="ECO:0000256" key="12">
    <source>
        <dbReference type="ARBA" id="ARBA00048418"/>
    </source>
</evidence>
<feature type="domain" description="Hen1-like N-terminal" evidence="13">
    <location>
        <begin position="2"/>
        <end position="234"/>
    </location>
</feature>
<keyword evidence="8" id="KW-0460">Magnesium</keyword>
<evidence type="ECO:0000256" key="5">
    <source>
        <dbReference type="ARBA" id="ARBA00022679"/>
    </source>
</evidence>
<comment type="similarity">
    <text evidence="2">Belongs to the methyltransferase superfamily. HEN1 family.</text>
</comment>
<dbReference type="InterPro" id="IPR026610">
    <property type="entry name" value="Hen1"/>
</dbReference>
<name>A0A840CX08_9BACT</name>
<sequence length="434" mass="50719">MILKIKSENDRLLDILYKNPDTDNGLYFKPLKNGQIVGNAVNKNYYEVVFQDTKYSYMPEESNQIDYQSYCTPLAVLHICNELFGHILKSKDEFASKDIQWLGITQGEADIEPCVIEIPSFYIDSNWYRNGRFLPTKYFEGVKVTQQSGRIFNLTISAKSTFEAFNLLALVSLFTHVTNDYGMFTYIDDGLAQKYGRILTNIDNVPYFVFYLFIMKAVKSERQFNELKPVFEDYLAKYGLEANLVLQGTYLQRIHFITNLLERDIPILDIGCGEFTYYKKMMNKEFSSIYYAVDHDEKFERLAETISRRYDEDNLLFFNSLEEFDSNDCINILLTEVIEHNPVGIAKELIQEALSYNFNKLIITTPNAEFNQFYNMETEFRHDDHHFEPTRQEFLNLIAECTESKDINIEFFQLGDNLNGIQPTQGCVITRNNK</sequence>
<gene>
    <name evidence="14" type="ORF">GGR21_004043</name>
</gene>
<keyword evidence="15" id="KW-1185">Reference proteome</keyword>
<comment type="cofactor">
    <cofactor evidence="1">
        <name>Mg(2+)</name>
        <dbReference type="ChEBI" id="CHEBI:18420"/>
    </cofactor>
</comment>
<keyword evidence="9" id="KW-0694">RNA-binding</keyword>
<evidence type="ECO:0000256" key="8">
    <source>
        <dbReference type="ARBA" id="ARBA00022842"/>
    </source>
</evidence>
<evidence type="ECO:0000256" key="6">
    <source>
        <dbReference type="ARBA" id="ARBA00022691"/>
    </source>
</evidence>
<evidence type="ECO:0000256" key="9">
    <source>
        <dbReference type="ARBA" id="ARBA00022884"/>
    </source>
</evidence>
<dbReference type="EC" id="2.1.1.386" evidence="11"/>
<evidence type="ECO:0000256" key="7">
    <source>
        <dbReference type="ARBA" id="ARBA00022723"/>
    </source>
</evidence>
<dbReference type="GO" id="GO:0090486">
    <property type="term" value="F:small RNA 2'-O-methyltransferase activity"/>
    <property type="evidence" value="ECO:0007669"/>
    <property type="project" value="UniProtKB-EC"/>
</dbReference>
<keyword evidence="5" id="KW-0808">Transferase</keyword>
<dbReference type="RefSeq" id="WP_183308928.1">
    <property type="nucleotide sequence ID" value="NZ_JACIEP010000023.1"/>
</dbReference>
<organism evidence="14 15">
    <name type="scientific">Dysgonomonas hofstadii</name>
    <dbReference type="NCBI Taxonomy" id="637886"/>
    <lineage>
        <taxon>Bacteria</taxon>
        <taxon>Pseudomonadati</taxon>
        <taxon>Bacteroidota</taxon>
        <taxon>Bacteroidia</taxon>
        <taxon>Bacteroidales</taxon>
        <taxon>Dysgonomonadaceae</taxon>
        <taxon>Dysgonomonas</taxon>
    </lineage>
</organism>
<evidence type="ECO:0000313" key="15">
    <source>
        <dbReference type="Proteomes" id="UP000555103"/>
    </source>
</evidence>
<dbReference type="InterPro" id="IPR053890">
    <property type="entry name" value="Hen1-like_N"/>
</dbReference>
<dbReference type="PANTHER" id="PTHR21404:SF3">
    <property type="entry name" value="SMALL RNA 2'-O-METHYLTRANSFERASE"/>
    <property type="match status" value="1"/>
</dbReference>
<dbReference type="GO" id="GO:0001510">
    <property type="term" value="P:RNA methylation"/>
    <property type="evidence" value="ECO:0007669"/>
    <property type="project" value="InterPro"/>
</dbReference>
<keyword evidence="10" id="KW-0943">RNA-mediated gene silencing</keyword>
<dbReference type="SUPFAM" id="SSF53335">
    <property type="entry name" value="S-adenosyl-L-methionine-dependent methyltransferases"/>
    <property type="match status" value="1"/>
</dbReference>
<evidence type="ECO:0000256" key="4">
    <source>
        <dbReference type="ARBA" id="ARBA00022603"/>
    </source>
</evidence>
<evidence type="ECO:0000256" key="2">
    <source>
        <dbReference type="ARBA" id="ARBA00009026"/>
    </source>
</evidence>
<evidence type="ECO:0000313" key="14">
    <source>
        <dbReference type="EMBL" id="MBB4038114.1"/>
    </source>
</evidence>
<dbReference type="GO" id="GO:0003723">
    <property type="term" value="F:RNA binding"/>
    <property type="evidence" value="ECO:0007669"/>
    <property type="project" value="UniProtKB-KW"/>
</dbReference>
<keyword evidence="7" id="KW-0479">Metal-binding</keyword>
<evidence type="ECO:0000259" key="13">
    <source>
        <dbReference type="Pfam" id="PF22032"/>
    </source>
</evidence>